<dbReference type="Proteomes" id="UP000470875">
    <property type="component" value="Unassembled WGS sequence"/>
</dbReference>
<name>A0A6N7WA42_9ACTO</name>
<comment type="caution">
    <text evidence="1">The sequence shown here is derived from an EMBL/GenBank/DDBJ whole genome shotgun (WGS) entry which is preliminary data.</text>
</comment>
<dbReference type="RefSeq" id="WP_154546056.1">
    <property type="nucleotide sequence ID" value="NZ_VULO01000012.1"/>
</dbReference>
<evidence type="ECO:0000313" key="1">
    <source>
        <dbReference type="EMBL" id="MSS85106.1"/>
    </source>
</evidence>
<sequence length="60" mass="6543">MARLLLSVGFDDGIELGLVFCANDSVFVYVVFREEFFVAYSENLIGACGVIDGTKAFVDV</sequence>
<gene>
    <name evidence="1" type="ORF">FYJ24_10100</name>
</gene>
<dbReference type="AlphaFoldDB" id="A0A6N7WA42"/>
<protein>
    <submittedName>
        <fullName evidence="1">Uncharacterized protein</fullName>
    </submittedName>
</protein>
<evidence type="ECO:0000313" key="2">
    <source>
        <dbReference type="Proteomes" id="UP000470875"/>
    </source>
</evidence>
<organism evidence="1 2">
    <name type="scientific">Scrofimicrobium canadense</name>
    <dbReference type="NCBI Taxonomy" id="2652290"/>
    <lineage>
        <taxon>Bacteria</taxon>
        <taxon>Bacillati</taxon>
        <taxon>Actinomycetota</taxon>
        <taxon>Actinomycetes</taxon>
        <taxon>Actinomycetales</taxon>
        <taxon>Actinomycetaceae</taxon>
        <taxon>Scrofimicrobium</taxon>
    </lineage>
</organism>
<proteinExistence type="predicted"/>
<dbReference type="EMBL" id="VULO01000012">
    <property type="protein sequence ID" value="MSS85106.1"/>
    <property type="molecule type" value="Genomic_DNA"/>
</dbReference>
<keyword evidence="2" id="KW-1185">Reference proteome</keyword>
<accession>A0A6N7WA42</accession>
<reference evidence="1 2" key="1">
    <citation type="submission" date="2019-08" db="EMBL/GenBank/DDBJ databases">
        <title>In-depth cultivation of the pig gut microbiome towards novel bacterial diversity and tailored functional studies.</title>
        <authorList>
            <person name="Wylensek D."/>
            <person name="Hitch T.C.A."/>
            <person name="Clavel T."/>
        </authorList>
    </citation>
    <scope>NUCLEOTIDE SEQUENCE [LARGE SCALE GENOMIC DNA]</scope>
    <source>
        <strain evidence="1 2">WB03_NA08</strain>
    </source>
</reference>